<evidence type="ECO:0000259" key="3">
    <source>
        <dbReference type="Pfam" id="PF19314"/>
    </source>
</evidence>
<reference evidence="4 5" key="1">
    <citation type="submission" date="2012-05" db="EMBL/GenBank/DDBJ databases">
        <title>Recombination and specialization in a pathogen metapopulation.</title>
        <authorList>
            <person name="Gardiner A."/>
            <person name="Kemen E."/>
            <person name="Schultz-Larsen T."/>
            <person name="MacLean D."/>
            <person name="Van Oosterhout C."/>
            <person name="Jones J.D.G."/>
        </authorList>
    </citation>
    <scope>NUCLEOTIDE SEQUENCE [LARGE SCALE GENOMIC DNA]</scope>
    <source>
        <strain evidence="4 5">Ac Nc2</strain>
    </source>
</reference>
<organism evidence="4 5">
    <name type="scientific">Albugo candida</name>
    <dbReference type="NCBI Taxonomy" id="65357"/>
    <lineage>
        <taxon>Eukaryota</taxon>
        <taxon>Sar</taxon>
        <taxon>Stramenopiles</taxon>
        <taxon>Oomycota</taxon>
        <taxon>Peronosporomycetes</taxon>
        <taxon>Albuginales</taxon>
        <taxon>Albuginaceae</taxon>
        <taxon>Albugo</taxon>
    </lineage>
</organism>
<dbReference type="OrthoDB" id="5350595at2759"/>
<evidence type="ECO:0000256" key="1">
    <source>
        <dbReference type="ARBA" id="ARBA00024336"/>
    </source>
</evidence>
<gene>
    <name evidence="4" type="ORF">BN9_036310</name>
</gene>
<feature type="domain" description="FHF complex subunit HOOK-interacting protein C-terminal" evidence="3">
    <location>
        <begin position="633"/>
        <end position="720"/>
    </location>
</feature>
<sequence>MSWLKNKIKLVATKAQDAIIQGIDAMVPTLYDSDVKEFHQRWLTVRHFMDAVSERNITDMVEQKRILHDSSTPESLQKMVMMLCTEEKSVEHLGTRFDVTLHTNSEESMQSHRPCLEYLLENQIVPYLCDIGKRNQPRGIMPLSLQFISAILEKLEYPVLPTREIHVAIIALAKSAIVNEIDDILTRKCMIRLLYSIWKKLRSNPVQIEFFFVYSEANEYDTDLKNTAEASKIGDERNNISELIIFSGLLPHMYADGVIGDRCRETMIIAAGIPEASLVHFILHLTPFCHEAISGLVAAYDALPRNFIGRKTNERLDAANLQHSKSRYLNIFISRLRFCCSLVMTGSTKTLGTEPKSISTVMAQLFSDLFLKSTFLPALLSASEPSVLATTLYARIIMEELGTFGRDVECNPFLLLFCQALLDQSMDASIVPKESSRSVFFQLIGRIDSLSSSLSIATMDLIAFMLELDNPLIDSWLLDYPPGDPRMVAEESNEISCESMKQARQHEAVWFASHFPNSSIASHVHLWKTQGFSKHMEIGDNPEIVSSGESENSKHQVVSILSYIVDAEYMATRRIPTILEASFMSEEKKTDCARVDRMHSSSHTTEEDTSEDLPRSENHSIPVDATTSTKNVSPMLQSIFSKLERLLEHSFLENLSLSGLVSILSQKTNLVDAVFDFQDIRDGQSIRSILEKVHRDASNRLSGISDGAFRLEEVRQSLKNNDSSLLTNQEPEPLFLCGFVMLDEILKEMCSFLFAMERAQSLPLKPEGFYMEPNTQMTFSQIQDNSILESERELGRVESSLQMSKNEEAEVDLGTMIIEAEAIMSAMLNSGA</sequence>
<dbReference type="Pfam" id="PF19314">
    <property type="entry name" value="DUF5917"/>
    <property type="match status" value="1"/>
</dbReference>
<dbReference type="PANTHER" id="PTHR21705">
    <property type="entry name" value="RAI16 PROTEIN-RELATED"/>
    <property type="match status" value="1"/>
</dbReference>
<dbReference type="AlphaFoldDB" id="A0A024G955"/>
<evidence type="ECO:0000256" key="2">
    <source>
        <dbReference type="SAM" id="MobiDB-lite"/>
    </source>
</evidence>
<comment type="similarity">
    <text evidence="1">Belongs to the FHIP family.</text>
</comment>
<comment type="caution">
    <text evidence="4">The sequence shown here is derived from an EMBL/GenBank/DDBJ whole genome shotgun (WGS) entry which is preliminary data.</text>
</comment>
<feature type="region of interest" description="Disordered" evidence="2">
    <location>
        <begin position="594"/>
        <end position="627"/>
    </location>
</feature>
<dbReference type="InParanoid" id="A0A024G955"/>
<protein>
    <recommendedName>
        <fullName evidence="3">FHF complex subunit HOOK-interacting protein C-terminal domain-containing protein</fullName>
    </recommendedName>
</protein>
<dbReference type="PANTHER" id="PTHR21705:SF11">
    <property type="entry name" value="FHIP FAMILY PROTEIN CG3558"/>
    <property type="match status" value="1"/>
</dbReference>
<evidence type="ECO:0000313" key="5">
    <source>
        <dbReference type="Proteomes" id="UP000053237"/>
    </source>
</evidence>
<name>A0A024G955_9STRA</name>
<dbReference type="Proteomes" id="UP000053237">
    <property type="component" value="Unassembled WGS sequence"/>
</dbReference>
<keyword evidence="5" id="KW-1185">Reference proteome</keyword>
<dbReference type="EMBL" id="CAIX01000040">
    <property type="protein sequence ID" value="CCI42847.1"/>
    <property type="molecule type" value="Genomic_DNA"/>
</dbReference>
<dbReference type="Pfam" id="PF10257">
    <property type="entry name" value="RAI16-like"/>
    <property type="match status" value="1"/>
</dbReference>
<accession>A0A024G955</accession>
<dbReference type="InterPro" id="IPR019384">
    <property type="entry name" value="FHIP"/>
</dbReference>
<proteinExistence type="inferred from homology"/>
<evidence type="ECO:0000313" key="4">
    <source>
        <dbReference type="EMBL" id="CCI42847.1"/>
    </source>
</evidence>
<dbReference type="InterPro" id="IPR045669">
    <property type="entry name" value="FHIP_C"/>
</dbReference>